<dbReference type="AlphaFoldDB" id="A0A494Z7B7"/>
<keyword evidence="11" id="KW-1185">Reference proteome</keyword>
<dbReference type="Pfam" id="PF07690">
    <property type="entry name" value="MFS_1"/>
    <property type="match status" value="1"/>
</dbReference>
<dbReference type="RefSeq" id="WP_121213768.1">
    <property type="nucleotide sequence ID" value="NZ_JAMYWW010000001.1"/>
</dbReference>
<evidence type="ECO:0000256" key="5">
    <source>
        <dbReference type="ARBA" id="ARBA00022692"/>
    </source>
</evidence>
<name>A0A494Z7B7_9BACL</name>
<feature type="transmembrane region" description="Helical" evidence="8">
    <location>
        <begin position="12"/>
        <end position="30"/>
    </location>
</feature>
<comment type="subcellular location">
    <subcellularLocation>
        <location evidence="1">Cell membrane</location>
        <topology evidence="1">Multi-pass membrane protein</topology>
    </subcellularLocation>
</comment>
<feature type="transmembrane region" description="Helical" evidence="8">
    <location>
        <begin position="305"/>
        <end position="326"/>
    </location>
</feature>
<dbReference type="PROSITE" id="PS50850">
    <property type="entry name" value="MFS"/>
    <property type="match status" value="1"/>
</dbReference>
<evidence type="ECO:0000256" key="3">
    <source>
        <dbReference type="ARBA" id="ARBA00022448"/>
    </source>
</evidence>
<gene>
    <name evidence="10" type="ORF">D8M03_05485</name>
</gene>
<dbReference type="OrthoDB" id="9781156at2"/>
<evidence type="ECO:0000256" key="4">
    <source>
        <dbReference type="ARBA" id="ARBA00022475"/>
    </source>
</evidence>
<evidence type="ECO:0000313" key="11">
    <source>
        <dbReference type="Proteomes" id="UP000272238"/>
    </source>
</evidence>
<dbReference type="PANTHER" id="PTHR43271">
    <property type="entry name" value="BLL2771 PROTEIN"/>
    <property type="match status" value="1"/>
</dbReference>
<feature type="transmembrane region" description="Helical" evidence="8">
    <location>
        <begin position="253"/>
        <end position="270"/>
    </location>
</feature>
<feature type="transmembrane region" description="Helical" evidence="8">
    <location>
        <begin position="167"/>
        <end position="187"/>
    </location>
</feature>
<feature type="transmembrane region" description="Helical" evidence="8">
    <location>
        <begin position="79"/>
        <end position="98"/>
    </location>
</feature>
<keyword evidence="7 8" id="KW-0472">Membrane</keyword>
<proteinExistence type="inferred from homology"/>
<dbReference type="GO" id="GO:0005886">
    <property type="term" value="C:plasma membrane"/>
    <property type="evidence" value="ECO:0007669"/>
    <property type="project" value="UniProtKB-SubCell"/>
</dbReference>
<dbReference type="Gene3D" id="1.20.1250.20">
    <property type="entry name" value="MFS general substrate transporter like domains"/>
    <property type="match status" value="1"/>
</dbReference>
<evidence type="ECO:0000256" key="2">
    <source>
        <dbReference type="ARBA" id="ARBA00008335"/>
    </source>
</evidence>
<comment type="similarity">
    <text evidence="2">Belongs to the major facilitator superfamily.</text>
</comment>
<evidence type="ECO:0000313" key="10">
    <source>
        <dbReference type="EMBL" id="RKQ18497.1"/>
    </source>
</evidence>
<protein>
    <submittedName>
        <fullName evidence="10">MFS transporter</fullName>
    </submittedName>
</protein>
<evidence type="ECO:0000256" key="7">
    <source>
        <dbReference type="ARBA" id="ARBA00023136"/>
    </source>
</evidence>
<dbReference type="CDD" id="cd17324">
    <property type="entry name" value="MFS_NepI_like"/>
    <property type="match status" value="1"/>
</dbReference>
<dbReference type="Proteomes" id="UP000272238">
    <property type="component" value="Unassembled WGS sequence"/>
</dbReference>
<feature type="transmembrane region" description="Helical" evidence="8">
    <location>
        <begin position="362"/>
        <end position="386"/>
    </location>
</feature>
<evidence type="ECO:0000259" key="9">
    <source>
        <dbReference type="PROSITE" id="PS50850"/>
    </source>
</evidence>
<feature type="transmembrane region" description="Helical" evidence="8">
    <location>
        <begin position="104"/>
        <end position="125"/>
    </location>
</feature>
<dbReference type="InterPro" id="IPR020846">
    <property type="entry name" value="MFS_dom"/>
</dbReference>
<reference evidence="10 11" key="1">
    <citation type="journal article" date="2016" name="Antonie Van Leeuwenhoek">
        <title>Lysinibacillus endophyticus sp. nov., an indole-3-acetic acid producing endophytic bacterium isolated from corn root (Zea mays cv. Xinken-5).</title>
        <authorList>
            <person name="Yu J."/>
            <person name="Guan X."/>
            <person name="Liu C."/>
            <person name="Xiang W."/>
            <person name="Yu Z."/>
            <person name="Liu X."/>
            <person name="Wang G."/>
        </authorList>
    </citation>
    <scope>NUCLEOTIDE SEQUENCE [LARGE SCALE GENOMIC DNA]</scope>
    <source>
        <strain evidence="10 11">DSM 100506</strain>
    </source>
</reference>
<feature type="transmembrane region" description="Helical" evidence="8">
    <location>
        <begin position="217"/>
        <end position="241"/>
    </location>
</feature>
<keyword evidence="5 8" id="KW-0812">Transmembrane</keyword>
<feature type="transmembrane region" description="Helical" evidence="8">
    <location>
        <begin position="50"/>
        <end position="67"/>
    </location>
</feature>
<sequence>MIFSNEKLQFTIMTIILSWAGLIILMSMYFTIPLTDILMNTFHVNETKAIWIGSIFSLTYALCCLIYGPLSDRYGRKIFLIFGIFILTIATFICAFINNYTLLLIFRILQGIGAAAFVPISLAYIGDVYPLEKRKSAFGFMTSGFLISSVLAQLFATLIQKYLGLNWIYIILAILYLITSILTITLLPKDSANKHKNSIFLNFLNIKNLLFNKQLSISFSFSFILLFSLIGMYTILEAFLLAPPFYFTEQQVFLARAVGLIGTVMCILAGKISDKFGEIQSFRTCLGIASVALFLMAITPNLLTIVFSLLFVASISLVVPINITLISQRAANQRGTALLFNAFILFIGASIGPMLATKLMQVSNAFVSFSTFSGILLLGCLASLFLKENKSAPE</sequence>
<dbReference type="InterPro" id="IPR011701">
    <property type="entry name" value="MFS"/>
</dbReference>
<organism evidence="10 11">
    <name type="scientific">Ureibacillus endophyticus</name>
    <dbReference type="NCBI Taxonomy" id="1978490"/>
    <lineage>
        <taxon>Bacteria</taxon>
        <taxon>Bacillati</taxon>
        <taxon>Bacillota</taxon>
        <taxon>Bacilli</taxon>
        <taxon>Bacillales</taxon>
        <taxon>Caryophanaceae</taxon>
        <taxon>Ureibacillus</taxon>
    </lineage>
</organism>
<feature type="domain" description="Major facilitator superfamily (MFS) profile" evidence="9">
    <location>
        <begin position="13"/>
        <end position="391"/>
    </location>
</feature>
<dbReference type="GO" id="GO:0022857">
    <property type="term" value="F:transmembrane transporter activity"/>
    <property type="evidence" value="ECO:0007669"/>
    <property type="project" value="InterPro"/>
</dbReference>
<dbReference type="InterPro" id="IPR036259">
    <property type="entry name" value="MFS_trans_sf"/>
</dbReference>
<feature type="transmembrane region" description="Helical" evidence="8">
    <location>
        <begin position="282"/>
        <end position="299"/>
    </location>
</feature>
<feature type="transmembrane region" description="Helical" evidence="8">
    <location>
        <begin position="338"/>
        <end position="356"/>
    </location>
</feature>
<dbReference type="SUPFAM" id="SSF103473">
    <property type="entry name" value="MFS general substrate transporter"/>
    <property type="match status" value="1"/>
</dbReference>
<accession>A0A494Z7B7</accession>
<comment type="caution">
    <text evidence="10">The sequence shown here is derived from an EMBL/GenBank/DDBJ whole genome shotgun (WGS) entry which is preliminary data.</text>
</comment>
<dbReference type="PANTHER" id="PTHR43271:SF2">
    <property type="entry name" value="BLL2771 PROTEIN"/>
    <property type="match status" value="1"/>
</dbReference>
<evidence type="ECO:0000256" key="1">
    <source>
        <dbReference type="ARBA" id="ARBA00004651"/>
    </source>
</evidence>
<evidence type="ECO:0000256" key="8">
    <source>
        <dbReference type="SAM" id="Phobius"/>
    </source>
</evidence>
<keyword evidence="3" id="KW-0813">Transport</keyword>
<evidence type="ECO:0000256" key="6">
    <source>
        <dbReference type="ARBA" id="ARBA00022989"/>
    </source>
</evidence>
<dbReference type="EMBL" id="RBZN01000008">
    <property type="protein sequence ID" value="RKQ18497.1"/>
    <property type="molecule type" value="Genomic_DNA"/>
</dbReference>
<keyword evidence="6 8" id="KW-1133">Transmembrane helix</keyword>
<feature type="transmembrane region" description="Helical" evidence="8">
    <location>
        <begin position="137"/>
        <end position="155"/>
    </location>
</feature>
<keyword evidence="4" id="KW-1003">Cell membrane</keyword>